<name>A0A816KU39_BRANA</name>
<organism evidence="1">
    <name type="scientific">Brassica napus</name>
    <name type="common">Rape</name>
    <dbReference type="NCBI Taxonomy" id="3708"/>
    <lineage>
        <taxon>Eukaryota</taxon>
        <taxon>Viridiplantae</taxon>
        <taxon>Streptophyta</taxon>
        <taxon>Embryophyta</taxon>
        <taxon>Tracheophyta</taxon>
        <taxon>Spermatophyta</taxon>
        <taxon>Magnoliopsida</taxon>
        <taxon>eudicotyledons</taxon>
        <taxon>Gunneridae</taxon>
        <taxon>Pentapetalae</taxon>
        <taxon>rosids</taxon>
        <taxon>malvids</taxon>
        <taxon>Brassicales</taxon>
        <taxon>Brassicaceae</taxon>
        <taxon>Brassiceae</taxon>
        <taxon>Brassica</taxon>
    </lineage>
</organism>
<evidence type="ECO:0000313" key="1">
    <source>
        <dbReference type="EMBL" id="CAF1919951.1"/>
    </source>
</evidence>
<accession>A0A816KU39</accession>
<dbReference type="Proteomes" id="UP001295469">
    <property type="component" value="Chromosome C02"/>
</dbReference>
<gene>
    <name evidence="1" type="ORF">DARMORV10_C02P51390.1</name>
</gene>
<sequence length="78" mass="9307">MLFSYVTFVGKDGLNRLSVSQRCFFLPSICACFISKSYDHKLQLFCFKSQTDRISVCIHLRFFCEFYLLFLCSQYMDR</sequence>
<reference evidence="1" key="1">
    <citation type="submission" date="2021-01" db="EMBL/GenBank/DDBJ databases">
        <authorList>
            <consortium name="Genoscope - CEA"/>
            <person name="William W."/>
        </authorList>
    </citation>
    <scope>NUCLEOTIDE SEQUENCE</scope>
</reference>
<proteinExistence type="predicted"/>
<protein>
    <submittedName>
        <fullName evidence="1">(rape) hypothetical protein</fullName>
    </submittedName>
</protein>
<dbReference type="AlphaFoldDB" id="A0A816KU39"/>
<dbReference type="EMBL" id="HG994366">
    <property type="protein sequence ID" value="CAF1919951.1"/>
    <property type="molecule type" value="Genomic_DNA"/>
</dbReference>